<reference evidence="4" key="2">
    <citation type="journal article" date="2021" name="PeerJ">
        <title>Extensive microbial diversity within the chicken gut microbiome revealed by metagenomics and culture.</title>
        <authorList>
            <person name="Gilroy R."/>
            <person name="Ravi A."/>
            <person name="Getino M."/>
            <person name="Pursley I."/>
            <person name="Horton D.L."/>
            <person name="Alikhan N.F."/>
            <person name="Baker D."/>
            <person name="Gharbi K."/>
            <person name="Hall N."/>
            <person name="Watson M."/>
            <person name="Adriaenssens E.M."/>
            <person name="Foster-Nyarko E."/>
            <person name="Jarju S."/>
            <person name="Secka A."/>
            <person name="Antonio M."/>
            <person name="Oren A."/>
            <person name="Chaudhuri R.R."/>
            <person name="La Ragione R."/>
            <person name="Hildebrand F."/>
            <person name="Pallen M.J."/>
        </authorList>
    </citation>
    <scope>NUCLEOTIDE SEQUENCE</scope>
    <source>
        <strain evidence="4">18911</strain>
    </source>
</reference>
<comment type="caution">
    <text evidence="4">The sequence shown here is derived from an EMBL/GenBank/DDBJ whole genome shotgun (WGS) entry which is preliminary data.</text>
</comment>
<sequence>MYDFPREQKALKKAFNNSDDIIFRPVTSGGKQALFIFADGMIDVKDADFGVVKPLIAANGAFTPDMEGMKALFSTVQKIEQHTSRKKFVETVARGALGLIIEGGKDYFTLCLHSYPTRSIAEPPTSAVVKGPREGFTEDFKANMVMLRRRFGSGKLVFKPMVIGRVSKTQIRICYVKGIASEALVEKITSKIEAIDIDGVVDSSEISAFLEERPYSVFKQVGATEKPDICAAKLLDGRVAVIVDGSPMVLTLPFILVEDFHDSEDYYRRPIRTALIRIMRLLGIFFAVLLPATFVALSTLQYQILPQELMITILNSTQGIPFTPMTEMLIALVFFEVLGEASVRMPRYFGMAISVVGGIILGETAVSAGVLSSLTVLITAMSSIGLFAIPDEVGAFSVIRITLVFVGATLGLLGVVVAAVAMTAYVASLRLYGVDYLTPFAPLVPRQLNDAVFKRSKTDSYFRTPFISRNRRRLTYGK</sequence>
<proteinExistence type="inferred from homology"/>
<feature type="transmembrane region" description="Helical" evidence="3">
    <location>
        <begin position="320"/>
        <end position="338"/>
    </location>
</feature>
<evidence type="ECO:0000256" key="3">
    <source>
        <dbReference type="SAM" id="Phobius"/>
    </source>
</evidence>
<name>A0A9D1SH87_9FIRM</name>
<dbReference type="EMBL" id="DVNF01000055">
    <property type="protein sequence ID" value="HIU60096.1"/>
    <property type="molecule type" value="Genomic_DNA"/>
</dbReference>
<dbReference type="InterPro" id="IPR004995">
    <property type="entry name" value="Spore_Ger"/>
</dbReference>
<dbReference type="AlphaFoldDB" id="A0A9D1SH87"/>
<keyword evidence="3" id="KW-1133">Transmembrane helix</keyword>
<feature type="transmembrane region" description="Helical" evidence="3">
    <location>
        <begin position="278"/>
        <end position="300"/>
    </location>
</feature>
<evidence type="ECO:0000313" key="4">
    <source>
        <dbReference type="EMBL" id="HIU60096.1"/>
    </source>
</evidence>
<feature type="transmembrane region" description="Helical" evidence="3">
    <location>
        <begin position="345"/>
        <end position="362"/>
    </location>
</feature>
<keyword evidence="2 3" id="KW-0472">Membrane</keyword>
<dbReference type="PANTHER" id="PTHR22550:SF5">
    <property type="entry name" value="LEUCINE ZIPPER PROTEIN 4"/>
    <property type="match status" value="1"/>
</dbReference>
<evidence type="ECO:0000256" key="1">
    <source>
        <dbReference type="ARBA" id="ARBA00005278"/>
    </source>
</evidence>
<dbReference type="GO" id="GO:0009847">
    <property type="term" value="P:spore germination"/>
    <property type="evidence" value="ECO:0007669"/>
    <property type="project" value="InterPro"/>
</dbReference>
<dbReference type="PIRSF" id="PIRSF005690">
    <property type="entry name" value="GerBA"/>
    <property type="match status" value="1"/>
</dbReference>
<keyword evidence="3" id="KW-0812">Transmembrane</keyword>
<dbReference type="InterPro" id="IPR050768">
    <property type="entry name" value="UPF0353/GerABKA_families"/>
</dbReference>
<feature type="transmembrane region" description="Helical" evidence="3">
    <location>
        <begin position="368"/>
        <end position="389"/>
    </location>
</feature>
<gene>
    <name evidence="4" type="ORF">IAB05_01750</name>
</gene>
<dbReference type="PANTHER" id="PTHR22550">
    <property type="entry name" value="SPORE GERMINATION PROTEIN"/>
    <property type="match status" value="1"/>
</dbReference>
<dbReference type="Proteomes" id="UP000824094">
    <property type="component" value="Unassembled WGS sequence"/>
</dbReference>
<feature type="transmembrane region" description="Helical" evidence="3">
    <location>
        <begin position="401"/>
        <end position="427"/>
    </location>
</feature>
<protein>
    <submittedName>
        <fullName evidence="4">Spore germination protein</fullName>
    </submittedName>
</protein>
<accession>A0A9D1SH87</accession>
<comment type="similarity">
    <text evidence="1">Belongs to the GerABKA family.</text>
</comment>
<dbReference type="Pfam" id="PF03323">
    <property type="entry name" value="GerA"/>
    <property type="match status" value="1"/>
</dbReference>
<evidence type="ECO:0000313" key="5">
    <source>
        <dbReference type="Proteomes" id="UP000824094"/>
    </source>
</evidence>
<organism evidence="4 5">
    <name type="scientific">Candidatus Stercoripulliclostridium merdigallinarum</name>
    <dbReference type="NCBI Taxonomy" id="2840951"/>
    <lineage>
        <taxon>Bacteria</taxon>
        <taxon>Bacillati</taxon>
        <taxon>Bacillota</taxon>
        <taxon>Clostridia</taxon>
        <taxon>Eubacteriales</taxon>
        <taxon>Candidatus Stercoripulliclostridium</taxon>
    </lineage>
</organism>
<dbReference type="GO" id="GO:0016020">
    <property type="term" value="C:membrane"/>
    <property type="evidence" value="ECO:0007669"/>
    <property type="project" value="InterPro"/>
</dbReference>
<reference evidence="4" key="1">
    <citation type="submission" date="2020-10" db="EMBL/GenBank/DDBJ databases">
        <authorList>
            <person name="Gilroy R."/>
        </authorList>
    </citation>
    <scope>NUCLEOTIDE SEQUENCE</scope>
    <source>
        <strain evidence="4">18911</strain>
    </source>
</reference>
<evidence type="ECO:0000256" key="2">
    <source>
        <dbReference type="ARBA" id="ARBA00023136"/>
    </source>
</evidence>